<keyword evidence="1" id="KW-0732">Signal</keyword>
<feature type="chain" id="PRO_5004251356" evidence="1">
    <location>
        <begin position="17"/>
        <end position="37"/>
    </location>
</feature>
<feature type="signal peptide" evidence="1">
    <location>
        <begin position="1"/>
        <end position="16"/>
    </location>
</feature>
<protein>
    <submittedName>
        <fullName evidence="2">Uncharacterized protein</fullName>
    </submittedName>
</protein>
<sequence>ILFLFPSVFFYALIFTLEDKTCEDVTFFCAFICLGYD</sequence>
<evidence type="ECO:0000313" key="2">
    <source>
        <dbReference type="EMBL" id="BAD95092.1"/>
    </source>
</evidence>
<name>Q56WC3_ARATH</name>
<dbReference type="AlphaFoldDB" id="Q56WC3"/>
<organism evidence="2">
    <name type="scientific">Arabidopsis thaliana</name>
    <name type="common">Mouse-ear cress</name>
    <dbReference type="NCBI Taxonomy" id="3702"/>
    <lineage>
        <taxon>Eukaryota</taxon>
        <taxon>Viridiplantae</taxon>
        <taxon>Streptophyta</taxon>
        <taxon>Embryophyta</taxon>
        <taxon>Tracheophyta</taxon>
        <taxon>Spermatophyta</taxon>
        <taxon>Magnoliopsida</taxon>
        <taxon>eudicotyledons</taxon>
        <taxon>Gunneridae</taxon>
        <taxon>Pentapetalae</taxon>
        <taxon>rosids</taxon>
        <taxon>malvids</taxon>
        <taxon>Brassicales</taxon>
        <taxon>Brassicaceae</taxon>
        <taxon>Camelineae</taxon>
        <taxon>Arabidopsis</taxon>
    </lineage>
</organism>
<reference evidence="2" key="1">
    <citation type="submission" date="2005-03" db="EMBL/GenBank/DDBJ databases">
        <title>Large-scale analysis of RIKEN Arabidopsis full-length (RAFL) cDNAs.</title>
        <authorList>
            <person name="Totoki Y."/>
            <person name="Seki M."/>
            <person name="Ishida J."/>
            <person name="Nakajima M."/>
            <person name="Enju A."/>
            <person name="Kamiya A."/>
            <person name="Narusaka M."/>
            <person name="Shin-i T."/>
            <person name="Nakagawa M."/>
            <person name="Sakamoto N."/>
            <person name="Oishi K."/>
            <person name="Kohara Y."/>
            <person name="Kobayashi M."/>
            <person name="Toyoda A."/>
            <person name="Sakaki Y."/>
            <person name="Sakurai T."/>
            <person name="Iida K."/>
            <person name="Akiyama K."/>
            <person name="Satou M."/>
            <person name="Toyoda T."/>
            <person name="Konagaya A."/>
            <person name="Carninci P."/>
            <person name="Kawai J."/>
            <person name="Hayashizaki Y."/>
            <person name="Shinozaki K."/>
        </authorList>
    </citation>
    <scope>NUCLEOTIDE SEQUENCE</scope>
</reference>
<evidence type="ECO:0000256" key="1">
    <source>
        <dbReference type="SAM" id="SignalP"/>
    </source>
</evidence>
<feature type="non-terminal residue" evidence="2">
    <location>
        <position position="1"/>
    </location>
</feature>
<proteinExistence type="evidence at transcript level"/>
<dbReference type="EMBL" id="AK222119">
    <property type="protein sequence ID" value="BAD95092.1"/>
    <property type="molecule type" value="mRNA"/>
</dbReference>
<accession>Q56WC3</accession>